<organism evidence="2 3">
    <name type="scientific">Bifidobacterium pseudocatenulatum DSM 20438 = JCM 1200 = LMG 10505</name>
    <dbReference type="NCBI Taxonomy" id="547043"/>
    <lineage>
        <taxon>Bacteria</taxon>
        <taxon>Bacillati</taxon>
        <taxon>Actinomycetota</taxon>
        <taxon>Actinomycetes</taxon>
        <taxon>Bifidobacteriales</taxon>
        <taxon>Bifidobacteriaceae</taxon>
        <taxon>Bifidobacterium</taxon>
    </lineage>
</organism>
<dbReference type="EMBL" id="ABXX02000001">
    <property type="protein sequence ID" value="EEG71993.1"/>
    <property type="molecule type" value="Genomic_DNA"/>
</dbReference>
<evidence type="ECO:0000313" key="3">
    <source>
        <dbReference type="Proteomes" id="UP000003875"/>
    </source>
</evidence>
<dbReference type="Proteomes" id="UP000003875">
    <property type="component" value="Unassembled WGS sequence"/>
</dbReference>
<dbReference type="AlphaFoldDB" id="C0BR80"/>
<comment type="caution">
    <text evidence="2">The sequence shown here is derived from an EMBL/GenBank/DDBJ whole genome shotgun (WGS) entry which is preliminary data.</text>
</comment>
<gene>
    <name evidence="2" type="ORF">BIFPSEUDO_02887</name>
</gene>
<evidence type="ECO:0000256" key="1">
    <source>
        <dbReference type="SAM" id="MobiDB-lite"/>
    </source>
</evidence>
<feature type="region of interest" description="Disordered" evidence="1">
    <location>
        <begin position="16"/>
        <end position="45"/>
    </location>
</feature>
<dbReference type="KEGG" id="bpsc:BBPC_0121"/>
<proteinExistence type="predicted"/>
<reference evidence="2 3" key="1">
    <citation type="submission" date="2009-02" db="EMBL/GenBank/DDBJ databases">
        <title>Draft genome sequence of Bifidobacterium pseudocatenulatum (DSM 20438).</title>
        <authorList>
            <person name="Sudarsanam P."/>
            <person name="Ley R."/>
            <person name="Guruge J."/>
            <person name="Turnbaugh P.J."/>
            <person name="Mahowald M."/>
            <person name="Liep D."/>
            <person name="Gordon J."/>
        </authorList>
    </citation>
    <scope>NUCLEOTIDE SEQUENCE [LARGE SCALE GENOMIC DNA]</scope>
    <source>
        <strain evidence="2 3">DSM 20438</strain>
    </source>
</reference>
<feature type="compositionally biased region" description="Basic residues" evidence="1">
    <location>
        <begin position="33"/>
        <end position="45"/>
    </location>
</feature>
<reference evidence="2 3" key="2">
    <citation type="submission" date="2009-02" db="EMBL/GenBank/DDBJ databases">
        <authorList>
            <person name="Fulton L."/>
            <person name="Clifton S."/>
            <person name="Fulton B."/>
            <person name="Xu J."/>
            <person name="Minx P."/>
            <person name="Pepin K.H."/>
            <person name="Johnson M."/>
            <person name="Bhonagiri V."/>
            <person name="Nash W.E."/>
            <person name="Mardis E.R."/>
            <person name="Wilson R.K."/>
        </authorList>
    </citation>
    <scope>NUCLEOTIDE SEQUENCE [LARGE SCALE GENOMIC DNA]</scope>
    <source>
        <strain evidence="2 3">DSM 20438</strain>
    </source>
</reference>
<accession>C0BR80</accession>
<sequence length="45" mass="5001">MSQFCGRLAAVCSQRTENENEAAKTQDSVIVRNSRKKMNGRSARA</sequence>
<evidence type="ECO:0000313" key="2">
    <source>
        <dbReference type="EMBL" id="EEG71993.1"/>
    </source>
</evidence>
<protein>
    <submittedName>
        <fullName evidence="2">Uncharacterized protein</fullName>
    </submittedName>
</protein>
<name>C0BR80_BIFPS</name>